<name>A0AAN8X019_HALRR</name>
<feature type="domain" description="AMP-dependent synthetase/ligase" evidence="5">
    <location>
        <begin position="51"/>
        <end position="222"/>
    </location>
</feature>
<dbReference type="EMBL" id="JAXCGZ010014048">
    <property type="protein sequence ID" value="KAK7071703.1"/>
    <property type="molecule type" value="Genomic_DNA"/>
</dbReference>
<comment type="caution">
    <text evidence="6">The sequence shown here is derived from an EMBL/GenBank/DDBJ whole genome shotgun (WGS) entry which is preliminary data.</text>
</comment>
<evidence type="ECO:0000256" key="2">
    <source>
        <dbReference type="ARBA" id="ARBA00022832"/>
    </source>
</evidence>
<organism evidence="6 7">
    <name type="scientific">Halocaridina rubra</name>
    <name type="common">Hawaiian red shrimp</name>
    <dbReference type="NCBI Taxonomy" id="373956"/>
    <lineage>
        <taxon>Eukaryota</taxon>
        <taxon>Metazoa</taxon>
        <taxon>Ecdysozoa</taxon>
        <taxon>Arthropoda</taxon>
        <taxon>Crustacea</taxon>
        <taxon>Multicrustacea</taxon>
        <taxon>Malacostraca</taxon>
        <taxon>Eumalacostraca</taxon>
        <taxon>Eucarida</taxon>
        <taxon>Decapoda</taxon>
        <taxon>Pleocyemata</taxon>
        <taxon>Caridea</taxon>
        <taxon>Atyoidea</taxon>
        <taxon>Atyidae</taxon>
        <taxon>Halocaridina</taxon>
    </lineage>
</organism>
<reference evidence="6 7" key="1">
    <citation type="submission" date="2023-11" db="EMBL/GenBank/DDBJ databases">
        <title>Halocaridina rubra genome assembly.</title>
        <authorList>
            <person name="Smith C."/>
        </authorList>
    </citation>
    <scope>NUCLEOTIDE SEQUENCE [LARGE SCALE GENOMIC DNA]</scope>
    <source>
        <strain evidence="6">EP-1</strain>
        <tissue evidence="6">Whole</tissue>
    </source>
</reference>
<protein>
    <recommendedName>
        <fullName evidence="4">long-chain-fatty-acid--CoA ligase</fullName>
        <ecNumber evidence="4">6.2.1.3</ecNumber>
    </recommendedName>
</protein>
<dbReference type="GO" id="GO:0004467">
    <property type="term" value="F:long-chain fatty acid-CoA ligase activity"/>
    <property type="evidence" value="ECO:0007669"/>
    <property type="project" value="UniProtKB-EC"/>
</dbReference>
<evidence type="ECO:0000259" key="5">
    <source>
        <dbReference type="Pfam" id="PF00501"/>
    </source>
</evidence>
<dbReference type="GO" id="GO:0005783">
    <property type="term" value="C:endoplasmic reticulum"/>
    <property type="evidence" value="ECO:0007669"/>
    <property type="project" value="TreeGrafter"/>
</dbReference>
<dbReference type="AlphaFoldDB" id="A0AAN8X019"/>
<evidence type="ECO:0000256" key="1">
    <source>
        <dbReference type="ARBA" id="ARBA00022598"/>
    </source>
</evidence>
<sequence>MDDIPEPANGPDQILPASYFKTWEADKPVTLYLKREGPCSTKPISIHTMVKERAINYPNQIALAVKRDGAWKYWTYKEYFDESRIVAKAFIRLGLEIFHGVCIMGFNSPEWMLLNFGVIFAGGLVAGVYTTNSPEACRHLADNCRAQIVVVEDVECLNKFLAVKRFLPQIKAIIQWSGIPGAPGVLSWAELMAIGMAEKDMELEERLSLQAVNQCCTLIYTS</sequence>
<dbReference type="PANTHER" id="PTHR43272:SF32">
    <property type="entry name" value="AMP-DEPENDENT SYNTHETASE_LIGASE DOMAIN-CONTAINING PROTEIN"/>
    <property type="match status" value="1"/>
</dbReference>
<evidence type="ECO:0000256" key="4">
    <source>
        <dbReference type="ARBA" id="ARBA00026121"/>
    </source>
</evidence>
<dbReference type="InterPro" id="IPR000873">
    <property type="entry name" value="AMP-dep_synth/lig_dom"/>
</dbReference>
<dbReference type="Gene3D" id="3.40.50.12780">
    <property type="entry name" value="N-terminal domain of ligase-like"/>
    <property type="match status" value="1"/>
</dbReference>
<gene>
    <name evidence="6" type="primary">ACSBG1_3</name>
    <name evidence="6" type="ORF">SK128_021496</name>
</gene>
<keyword evidence="7" id="KW-1185">Reference proteome</keyword>
<evidence type="ECO:0000313" key="6">
    <source>
        <dbReference type="EMBL" id="KAK7071703.1"/>
    </source>
</evidence>
<dbReference type="SUPFAM" id="SSF56801">
    <property type="entry name" value="Acetyl-CoA synthetase-like"/>
    <property type="match status" value="1"/>
</dbReference>
<evidence type="ECO:0000313" key="7">
    <source>
        <dbReference type="Proteomes" id="UP001381693"/>
    </source>
</evidence>
<dbReference type="GO" id="GO:0016020">
    <property type="term" value="C:membrane"/>
    <property type="evidence" value="ECO:0007669"/>
    <property type="project" value="TreeGrafter"/>
</dbReference>
<dbReference type="Pfam" id="PF00501">
    <property type="entry name" value="AMP-binding"/>
    <property type="match status" value="1"/>
</dbReference>
<proteinExistence type="predicted"/>
<keyword evidence="3" id="KW-0443">Lipid metabolism</keyword>
<dbReference type="EC" id="6.2.1.3" evidence="4"/>
<evidence type="ECO:0000256" key="3">
    <source>
        <dbReference type="ARBA" id="ARBA00023098"/>
    </source>
</evidence>
<keyword evidence="2" id="KW-0276">Fatty acid metabolism</keyword>
<keyword evidence="1" id="KW-0436">Ligase</keyword>
<dbReference type="Proteomes" id="UP001381693">
    <property type="component" value="Unassembled WGS sequence"/>
</dbReference>
<accession>A0AAN8X019</accession>
<feature type="non-terminal residue" evidence="6">
    <location>
        <position position="222"/>
    </location>
</feature>
<dbReference type="InterPro" id="IPR042099">
    <property type="entry name" value="ANL_N_sf"/>
</dbReference>
<dbReference type="PANTHER" id="PTHR43272">
    <property type="entry name" value="LONG-CHAIN-FATTY-ACID--COA LIGASE"/>
    <property type="match status" value="1"/>
</dbReference>